<evidence type="ECO:0000256" key="3">
    <source>
        <dbReference type="ARBA" id="ARBA00022692"/>
    </source>
</evidence>
<evidence type="ECO:0000313" key="9">
    <source>
        <dbReference type="Proteomes" id="UP000228533"/>
    </source>
</evidence>
<evidence type="ECO:0000313" key="8">
    <source>
        <dbReference type="EMBL" id="PIT95957.1"/>
    </source>
</evidence>
<comment type="similarity">
    <text evidence="2">Belongs to the GtrA family.</text>
</comment>
<dbReference type="GO" id="GO:0000271">
    <property type="term" value="P:polysaccharide biosynthetic process"/>
    <property type="evidence" value="ECO:0007669"/>
    <property type="project" value="InterPro"/>
</dbReference>
<evidence type="ECO:0000256" key="4">
    <source>
        <dbReference type="ARBA" id="ARBA00022989"/>
    </source>
</evidence>
<gene>
    <name evidence="8" type="ORF">COT94_03145</name>
</gene>
<feature type="transmembrane region" description="Helical" evidence="6">
    <location>
        <begin position="25"/>
        <end position="49"/>
    </location>
</feature>
<evidence type="ECO:0000256" key="2">
    <source>
        <dbReference type="ARBA" id="ARBA00009399"/>
    </source>
</evidence>
<dbReference type="PANTHER" id="PTHR38459">
    <property type="entry name" value="PROPHAGE BACTOPRENOL-LINKED GLUCOSE TRANSLOCASE HOMOLOG"/>
    <property type="match status" value="1"/>
</dbReference>
<dbReference type="AlphaFoldDB" id="A0A2M6WT35"/>
<sequence>MVTPVSIISANNFMSILKRDRSRPFILFVKYSLTGALVTSCELYLLYFLVDISKWFYLPASALSFGLGLLASFFLRKLWVFKNDDWHDTFKQFGWYSFILVINIAFNIGLMYWLVELLRLNYLLAQFFSGALLGILSFLFNKTVTFHLVTKTATNLPKALAELKHKT</sequence>
<keyword evidence="3 6" id="KW-0812">Transmembrane</keyword>
<dbReference type="EMBL" id="PFAM01000017">
    <property type="protein sequence ID" value="PIT95957.1"/>
    <property type="molecule type" value="Genomic_DNA"/>
</dbReference>
<evidence type="ECO:0000256" key="5">
    <source>
        <dbReference type="ARBA" id="ARBA00023136"/>
    </source>
</evidence>
<comment type="caution">
    <text evidence="8">The sequence shown here is derived from an EMBL/GenBank/DDBJ whole genome shotgun (WGS) entry which is preliminary data.</text>
</comment>
<feature type="transmembrane region" description="Helical" evidence="6">
    <location>
        <begin position="55"/>
        <end position="75"/>
    </location>
</feature>
<accession>A0A2M6WT35</accession>
<evidence type="ECO:0000259" key="7">
    <source>
        <dbReference type="Pfam" id="PF04138"/>
    </source>
</evidence>
<evidence type="ECO:0000256" key="1">
    <source>
        <dbReference type="ARBA" id="ARBA00004141"/>
    </source>
</evidence>
<dbReference type="PANTHER" id="PTHR38459:SF1">
    <property type="entry name" value="PROPHAGE BACTOPRENOL-LINKED GLUCOSE TRANSLOCASE HOMOLOG"/>
    <property type="match status" value="1"/>
</dbReference>
<dbReference type="Pfam" id="PF04138">
    <property type="entry name" value="GtrA_DPMS_TM"/>
    <property type="match status" value="1"/>
</dbReference>
<feature type="domain" description="GtrA/DPMS transmembrane" evidence="7">
    <location>
        <begin position="30"/>
        <end position="146"/>
    </location>
</feature>
<dbReference type="GO" id="GO:0005886">
    <property type="term" value="C:plasma membrane"/>
    <property type="evidence" value="ECO:0007669"/>
    <property type="project" value="TreeGrafter"/>
</dbReference>
<comment type="subcellular location">
    <subcellularLocation>
        <location evidence="1">Membrane</location>
        <topology evidence="1">Multi-pass membrane protein</topology>
    </subcellularLocation>
</comment>
<proteinExistence type="inferred from homology"/>
<protein>
    <recommendedName>
        <fullName evidence="7">GtrA/DPMS transmembrane domain-containing protein</fullName>
    </recommendedName>
</protein>
<feature type="transmembrane region" description="Helical" evidence="6">
    <location>
        <begin position="120"/>
        <end position="140"/>
    </location>
</feature>
<evidence type="ECO:0000256" key="6">
    <source>
        <dbReference type="SAM" id="Phobius"/>
    </source>
</evidence>
<reference evidence="9" key="1">
    <citation type="submission" date="2017-09" db="EMBL/GenBank/DDBJ databases">
        <title>Depth-based differentiation of microbial function through sediment-hosted aquifers and enrichment of novel symbionts in the deep terrestrial subsurface.</title>
        <authorList>
            <person name="Probst A.J."/>
            <person name="Ladd B."/>
            <person name="Jarett J.K."/>
            <person name="Geller-Mcgrath D.E."/>
            <person name="Sieber C.M.K."/>
            <person name="Emerson J.B."/>
            <person name="Anantharaman K."/>
            <person name="Thomas B.C."/>
            <person name="Malmstrom R."/>
            <person name="Stieglmeier M."/>
            <person name="Klingl A."/>
            <person name="Woyke T."/>
            <person name="Ryan C.M."/>
            <person name="Banfield J.F."/>
        </authorList>
    </citation>
    <scope>NUCLEOTIDE SEQUENCE [LARGE SCALE GENOMIC DNA]</scope>
</reference>
<keyword evidence="4 6" id="KW-1133">Transmembrane helix</keyword>
<organism evidence="8 9">
    <name type="scientific">Candidatus Falkowbacteria bacterium CG10_big_fil_rev_8_21_14_0_10_37_14</name>
    <dbReference type="NCBI Taxonomy" id="1974561"/>
    <lineage>
        <taxon>Bacteria</taxon>
        <taxon>Candidatus Falkowiibacteriota</taxon>
    </lineage>
</organism>
<dbReference type="Proteomes" id="UP000228533">
    <property type="component" value="Unassembled WGS sequence"/>
</dbReference>
<name>A0A2M6WT35_9BACT</name>
<keyword evidence="5 6" id="KW-0472">Membrane</keyword>
<dbReference type="InterPro" id="IPR007267">
    <property type="entry name" value="GtrA_DPMS_TM"/>
</dbReference>
<dbReference type="InterPro" id="IPR051401">
    <property type="entry name" value="GtrA_CellWall_Glycosyl"/>
</dbReference>
<feature type="transmembrane region" description="Helical" evidence="6">
    <location>
        <begin position="95"/>
        <end position="114"/>
    </location>
</feature>